<keyword evidence="9" id="KW-1015">Disulfide bond</keyword>
<keyword evidence="4" id="KW-0645">Protease</keyword>
<dbReference type="PANTHER" id="PTHR24276">
    <property type="entry name" value="POLYSERASE-RELATED"/>
    <property type="match status" value="1"/>
</dbReference>
<proteinExistence type="inferred from homology"/>
<keyword evidence="13" id="KW-1185">Reference proteome</keyword>
<dbReference type="GO" id="GO:0004252">
    <property type="term" value="F:serine-type endopeptidase activity"/>
    <property type="evidence" value="ECO:0007669"/>
    <property type="project" value="InterPro"/>
</dbReference>
<keyword evidence="3" id="KW-0964">Secreted</keyword>
<dbReference type="InterPro" id="IPR009003">
    <property type="entry name" value="Peptidase_S1_PA"/>
</dbReference>
<dbReference type="Gene3D" id="2.40.10.10">
    <property type="entry name" value="Trypsin-like serine proteases"/>
    <property type="match status" value="2"/>
</dbReference>
<dbReference type="OrthoDB" id="6755574at2759"/>
<evidence type="ECO:0000256" key="4">
    <source>
        <dbReference type="ARBA" id="ARBA00022670"/>
    </source>
</evidence>
<comment type="caution">
    <text evidence="12">The sequence shown here is derived from an EMBL/GenBank/DDBJ whole genome shotgun (WGS) entry which is preliminary data.</text>
</comment>
<evidence type="ECO:0000256" key="9">
    <source>
        <dbReference type="ARBA" id="ARBA00023157"/>
    </source>
</evidence>
<keyword evidence="5 10" id="KW-0732">Signal</keyword>
<evidence type="ECO:0000313" key="13">
    <source>
        <dbReference type="Proteomes" id="UP000639338"/>
    </source>
</evidence>
<evidence type="ECO:0000256" key="1">
    <source>
        <dbReference type="ARBA" id="ARBA00004613"/>
    </source>
</evidence>
<dbReference type="AlphaFoldDB" id="A0A835CVF9"/>
<evidence type="ECO:0000256" key="8">
    <source>
        <dbReference type="ARBA" id="ARBA00023145"/>
    </source>
</evidence>
<keyword evidence="6" id="KW-0378">Hydrolase</keyword>
<protein>
    <recommendedName>
        <fullName evidence="11">Peptidase S1 domain-containing protein</fullName>
    </recommendedName>
</protein>
<gene>
    <name evidence="12" type="ORF">HCN44_003415</name>
</gene>
<keyword evidence="7" id="KW-0720">Serine protease</keyword>
<dbReference type="CDD" id="cd00190">
    <property type="entry name" value="Tryp_SPc"/>
    <property type="match status" value="1"/>
</dbReference>
<dbReference type="InterPro" id="IPR050430">
    <property type="entry name" value="Peptidase_S1"/>
</dbReference>
<dbReference type="Proteomes" id="UP000639338">
    <property type="component" value="Unassembled WGS sequence"/>
</dbReference>
<reference evidence="12 13" key="1">
    <citation type="submission" date="2020-08" db="EMBL/GenBank/DDBJ databases">
        <title>Aphidius gifuensis genome sequencing and assembly.</title>
        <authorList>
            <person name="Du Z."/>
        </authorList>
    </citation>
    <scope>NUCLEOTIDE SEQUENCE [LARGE SCALE GENOMIC DNA]</scope>
    <source>
        <strain evidence="12">YNYX2018</strain>
        <tissue evidence="12">Adults</tissue>
    </source>
</reference>
<comment type="subcellular location">
    <subcellularLocation>
        <location evidence="1">Secreted</location>
    </subcellularLocation>
</comment>
<dbReference type="SMART" id="SM00020">
    <property type="entry name" value="Tryp_SPc"/>
    <property type="match status" value="1"/>
</dbReference>
<organism evidence="12 13">
    <name type="scientific">Aphidius gifuensis</name>
    <name type="common">Parasitoid wasp</name>
    <dbReference type="NCBI Taxonomy" id="684658"/>
    <lineage>
        <taxon>Eukaryota</taxon>
        <taxon>Metazoa</taxon>
        <taxon>Ecdysozoa</taxon>
        <taxon>Arthropoda</taxon>
        <taxon>Hexapoda</taxon>
        <taxon>Insecta</taxon>
        <taxon>Pterygota</taxon>
        <taxon>Neoptera</taxon>
        <taxon>Endopterygota</taxon>
        <taxon>Hymenoptera</taxon>
        <taxon>Apocrita</taxon>
        <taxon>Ichneumonoidea</taxon>
        <taxon>Braconidae</taxon>
        <taxon>Aphidiinae</taxon>
        <taxon>Aphidius</taxon>
    </lineage>
</organism>
<feature type="domain" description="Peptidase S1" evidence="11">
    <location>
        <begin position="32"/>
        <end position="262"/>
    </location>
</feature>
<dbReference type="EMBL" id="JACMRX010000002">
    <property type="protein sequence ID" value="KAF7994325.1"/>
    <property type="molecule type" value="Genomic_DNA"/>
</dbReference>
<evidence type="ECO:0000256" key="6">
    <source>
        <dbReference type="ARBA" id="ARBA00022801"/>
    </source>
</evidence>
<dbReference type="InterPro" id="IPR001314">
    <property type="entry name" value="Peptidase_S1A"/>
</dbReference>
<dbReference type="PROSITE" id="PS00134">
    <property type="entry name" value="TRYPSIN_HIS"/>
    <property type="match status" value="1"/>
</dbReference>
<evidence type="ECO:0000256" key="3">
    <source>
        <dbReference type="ARBA" id="ARBA00022525"/>
    </source>
</evidence>
<dbReference type="SUPFAM" id="SSF50494">
    <property type="entry name" value="Trypsin-like serine proteases"/>
    <property type="match status" value="1"/>
</dbReference>
<evidence type="ECO:0000256" key="5">
    <source>
        <dbReference type="ARBA" id="ARBA00022729"/>
    </source>
</evidence>
<dbReference type="Pfam" id="PF00089">
    <property type="entry name" value="Trypsin"/>
    <property type="match status" value="1"/>
</dbReference>
<dbReference type="PROSITE" id="PS50240">
    <property type="entry name" value="TRYPSIN_DOM"/>
    <property type="match status" value="1"/>
</dbReference>
<name>A0A835CVF9_APHGI</name>
<dbReference type="InterPro" id="IPR018114">
    <property type="entry name" value="TRYPSIN_HIS"/>
</dbReference>
<keyword evidence="8" id="KW-0865">Zymogen</keyword>
<dbReference type="InterPro" id="IPR001254">
    <property type="entry name" value="Trypsin_dom"/>
</dbReference>
<evidence type="ECO:0000256" key="7">
    <source>
        <dbReference type="ARBA" id="ARBA00022825"/>
    </source>
</evidence>
<dbReference type="InterPro" id="IPR043504">
    <property type="entry name" value="Peptidase_S1_PA_chymotrypsin"/>
</dbReference>
<evidence type="ECO:0000259" key="11">
    <source>
        <dbReference type="PROSITE" id="PS50240"/>
    </source>
</evidence>
<evidence type="ECO:0000256" key="2">
    <source>
        <dbReference type="ARBA" id="ARBA00007664"/>
    </source>
</evidence>
<comment type="similarity">
    <text evidence="2">Belongs to the peptidase S1 family.</text>
</comment>
<dbReference type="GO" id="GO:0006508">
    <property type="term" value="P:proteolysis"/>
    <property type="evidence" value="ECO:0007669"/>
    <property type="project" value="UniProtKB-KW"/>
</dbReference>
<evidence type="ECO:0000313" key="12">
    <source>
        <dbReference type="EMBL" id="KAF7994325.1"/>
    </source>
</evidence>
<dbReference type="FunFam" id="2.40.10.10:FF:000146">
    <property type="entry name" value="Serine protease 53"/>
    <property type="match status" value="1"/>
</dbReference>
<dbReference type="GO" id="GO:0005576">
    <property type="term" value="C:extracellular region"/>
    <property type="evidence" value="ECO:0007669"/>
    <property type="project" value="UniProtKB-SubCell"/>
</dbReference>
<evidence type="ECO:0000256" key="10">
    <source>
        <dbReference type="SAM" id="SignalP"/>
    </source>
</evidence>
<feature type="signal peptide" evidence="10">
    <location>
        <begin position="1"/>
        <end position="26"/>
    </location>
</feature>
<dbReference type="PANTHER" id="PTHR24276:SF98">
    <property type="entry name" value="FI18310P1-RELATED"/>
    <property type="match status" value="1"/>
</dbReference>
<dbReference type="PRINTS" id="PR00722">
    <property type="entry name" value="CHYMOTRYPSIN"/>
</dbReference>
<feature type="chain" id="PRO_5032381910" description="Peptidase S1 domain-containing protein" evidence="10">
    <location>
        <begin position="27"/>
        <end position="262"/>
    </location>
</feature>
<accession>A0A835CVF9</accession>
<sequence>MAFKTALFVVSVILTITTNNIKDVVAKPPNKITGGFEAEITEFPAMASIKYKKSHICGGAIISKNKILTAAHCLTNENKKTGQLTITPVELITVGTGNKISTEMKNIYRVKKLDIHDGYTGDMEENACDIAIITLMENIVEDSTQKVISLPQRDAEIGASAFVAGWGSEREYGQASPLLKKAPMLVISNAQCRSEINDKIISGHLCAIYKRGVGFCDGDSGGPLMSNGEVIGIVSMSIDCGKGHPDIYTRVYSYIDWIRNRI</sequence>